<evidence type="ECO:0000256" key="2">
    <source>
        <dbReference type="ARBA" id="ARBA00022448"/>
    </source>
</evidence>
<evidence type="ECO:0000256" key="8">
    <source>
        <dbReference type="SAM" id="Phobius"/>
    </source>
</evidence>
<dbReference type="AlphaFoldDB" id="A0A3M4M3H5"/>
<dbReference type="FunFam" id="1.20.1740.10:FF:000001">
    <property type="entry name" value="Amino acid permease"/>
    <property type="match status" value="1"/>
</dbReference>
<evidence type="ECO:0000313" key="11">
    <source>
        <dbReference type="Proteomes" id="UP000277236"/>
    </source>
</evidence>
<name>A0A3M4M3H5_PSECI</name>
<comment type="subcellular location">
    <subcellularLocation>
        <location evidence="1">Cell membrane</location>
        <topology evidence="1">Multi-pass membrane protein</topology>
    </subcellularLocation>
</comment>
<feature type="transmembrane region" description="Helical" evidence="8">
    <location>
        <begin position="44"/>
        <end position="64"/>
    </location>
</feature>
<dbReference type="GO" id="GO:0006865">
    <property type="term" value="P:amino acid transport"/>
    <property type="evidence" value="ECO:0007669"/>
    <property type="project" value="UniProtKB-KW"/>
</dbReference>
<dbReference type="Proteomes" id="UP000277236">
    <property type="component" value="Unassembled WGS sequence"/>
</dbReference>
<comment type="caution">
    <text evidence="10">The sequence shown here is derived from an EMBL/GenBank/DDBJ whole genome shotgun (WGS) entry which is preliminary data.</text>
</comment>
<dbReference type="PANTHER" id="PTHR43495">
    <property type="entry name" value="GABA PERMEASE"/>
    <property type="match status" value="1"/>
</dbReference>
<feature type="transmembrane region" description="Helical" evidence="8">
    <location>
        <begin position="364"/>
        <end position="390"/>
    </location>
</feature>
<evidence type="ECO:0000259" key="9">
    <source>
        <dbReference type="Pfam" id="PF00324"/>
    </source>
</evidence>
<dbReference type="EMBL" id="RBRE01000028">
    <property type="protein sequence ID" value="RMQ48438.1"/>
    <property type="molecule type" value="Genomic_DNA"/>
</dbReference>
<evidence type="ECO:0000256" key="3">
    <source>
        <dbReference type="ARBA" id="ARBA00022475"/>
    </source>
</evidence>
<dbReference type="RefSeq" id="WP_012723262.1">
    <property type="nucleotide sequence ID" value="NZ_RBRE01000028.1"/>
</dbReference>
<dbReference type="InterPro" id="IPR004841">
    <property type="entry name" value="AA-permease/SLC12A_dom"/>
</dbReference>
<organism evidence="10 11">
    <name type="scientific">Pseudomonas cichorii</name>
    <dbReference type="NCBI Taxonomy" id="36746"/>
    <lineage>
        <taxon>Bacteria</taxon>
        <taxon>Pseudomonadati</taxon>
        <taxon>Pseudomonadota</taxon>
        <taxon>Gammaproteobacteria</taxon>
        <taxon>Pseudomonadales</taxon>
        <taxon>Pseudomonadaceae</taxon>
        <taxon>Pseudomonas</taxon>
    </lineage>
</organism>
<keyword evidence="4 8" id="KW-0812">Transmembrane</keyword>
<accession>A0A3M4M3H5</accession>
<feature type="transmembrane region" description="Helical" evidence="8">
    <location>
        <begin position="336"/>
        <end position="358"/>
    </location>
</feature>
<feature type="transmembrane region" description="Helical" evidence="8">
    <location>
        <begin position="279"/>
        <end position="304"/>
    </location>
</feature>
<feature type="transmembrane region" description="Helical" evidence="8">
    <location>
        <begin position="204"/>
        <end position="224"/>
    </location>
</feature>
<feature type="transmembrane region" description="Helical" evidence="8">
    <location>
        <begin position="162"/>
        <end position="184"/>
    </location>
</feature>
<evidence type="ECO:0000256" key="7">
    <source>
        <dbReference type="ARBA" id="ARBA00023136"/>
    </source>
</evidence>
<evidence type="ECO:0000256" key="6">
    <source>
        <dbReference type="ARBA" id="ARBA00022989"/>
    </source>
</evidence>
<feature type="transmembrane region" description="Helical" evidence="8">
    <location>
        <begin position="129"/>
        <end position="150"/>
    </location>
</feature>
<evidence type="ECO:0000256" key="5">
    <source>
        <dbReference type="ARBA" id="ARBA00022970"/>
    </source>
</evidence>
<dbReference type="PANTHER" id="PTHR43495:SF2">
    <property type="entry name" value="D-SERINE_D-ALANINE_GLYCINE TRANSPORTER"/>
    <property type="match status" value="1"/>
</dbReference>
<keyword evidence="2" id="KW-0813">Transport</keyword>
<feature type="transmembrane region" description="Helical" evidence="8">
    <location>
        <begin position="434"/>
        <end position="451"/>
    </location>
</feature>
<feature type="domain" description="Amino acid permease/ SLC12A" evidence="9">
    <location>
        <begin position="20"/>
        <end position="449"/>
    </location>
</feature>
<evidence type="ECO:0000256" key="1">
    <source>
        <dbReference type="ARBA" id="ARBA00004651"/>
    </source>
</evidence>
<dbReference type="Pfam" id="PF00324">
    <property type="entry name" value="AA_permease"/>
    <property type="match status" value="1"/>
</dbReference>
<reference evidence="10 11" key="1">
    <citation type="submission" date="2018-08" db="EMBL/GenBank/DDBJ databases">
        <title>Recombination of ecologically and evolutionarily significant loci maintains genetic cohesion in the Pseudomonas syringae species complex.</title>
        <authorList>
            <person name="Dillon M."/>
            <person name="Thakur S."/>
            <person name="Almeida R.N.D."/>
            <person name="Weir B.S."/>
            <person name="Guttman D.S."/>
        </authorList>
    </citation>
    <scope>NUCLEOTIDE SEQUENCE [LARGE SCALE GENOMIC DNA]</scope>
    <source>
        <strain evidence="10 11">ICMP 3353</strain>
    </source>
</reference>
<sequence>MKTVEIEGGDELRRGLSNRHIQLISIGGAIGTGLFMGSGKTIGVSGTSIILTYTVIGFFLFFVMRAMGELLLSNLKYNSFTDFCSDYIGPWAGYFIGWSYWLTWVVVAIADCTVIGGYLRFWYPELPTWIPALGVLAVLLSINLVAVRLFGEMEFWFALIKVVAIGALIVTGFIMVSISFVSPVGVTASLSHLLEEGAVFPHGITGFFAGFQIAVFSFAGIELIGTTAAETKNPKVTLPRAINSVPARVLFFYVLSLTCIISVSSWGEIAADKSPFVQLFILAGLPAAAGIINLVVITSAMSAANSGVFATSRMLFSLSANGRGAKLFQKLSKSSVPVFGLIFSCLCMLIGLGLLFIIPEVMTAFTILTTISAILFIFVWSMIVVAYLIYRKRNPELHKSSDFKMPCGIVMSWLCLLFFVFILILLALEPDTAQALSIMPIWFLLLAGLYSRNRRKSASLSVGSEAING</sequence>
<keyword evidence="6 8" id="KW-1133">Transmembrane helix</keyword>
<dbReference type="GO" id="GO:0005886">
    <property type="term" value="C:plasma membrane"/>
    <property type="evidence" value="ECO:0007669"/>
    <property type="project" value="UniProtKB-SubCell"/>
</dbReference>
<feature type="transmembrane region" description="Helical" evidence="8">
    <location>
        <begin position="410"/>
        <end position="428"/>
    </location>
</feature>
<dbReference type="Gene3D" id="1.20.1740.10">
    <property type="entry name" value="Amino acid/polyamine transporter I"/>
    <property type="match status" value="1"/>
</dbReference>
<dbReference type="PIRSF" id="PIRSF006060">
    <property type="entry name" value="AA_transporter"/>
    <property type="match status" value="1"/>
</dbReference>
<gene>
    <name evidence="10" type="ORF">ALQ04_03230</name>
</gene>
<keyword evidence="7 8" id="KW-0472">Membrane</keyword>
<evidence type="ECO:0000256" key="4">
    <source>
        <dbReference type="ARBA" id="ARBA00022692"/>
    </source>
</evidence>
<evidence type="ECO:0000313" key="10">
    <source>
        <dbReference type="EMBL" id="RMQ48438.1"/>
    </source>
</evidence>
<dbReference type="GO" id="GO:0055085">
    <property type="term" value="P:transmembrane transport"/>
    <property type="evidence" value="ECO:0007669"/>
    <property type="project" value="InterPro"/>
</dbReference>
<keyword evidence="5" id="KW-0029">Amino-acid transport</keyword>
<protein>
    <submittedName>
        <fullName evidence="10">D-serine/D-alanine/glycine transporter</fullName>
    </submittedName>
</protein>
<proteinExistence type="predicted"/>
<keyword evidence="3" id="KW-1003">Cell membrane</keyword>
<feature type="transmembrane region" description="Helical" evidence="8">
    <location>
        <begin position="21"/>
        <end position="38"/>
    </location>
</feature>
<feature type="transmembrane region" description="Helical" evidence="8">
    <location>
        <begin position="245"/>
        <end position="267"/>
    </location>
</feature>
<dbReference type="OrthoDB" id="5297508at2"/>